<feature type="compositionally biased region" description="Polar residues" evidence="5">
    <location>
        <begin position="224"/>
        <end position="235"/>
    </location>
</feature>
<dbReference type="SUPFAM" id="SSF50044">
    <property type="entry name" value="SH3-domain"/>
    <property type="match status" value="1"/>
</dbReference>
<dbReference type="PROSITE" id="PS50089">
    <property type="entry name" value="ZF_RING_2"/>
    <property type="match status" value="1"/>
</dbReference>
<dbReference type="InterPro" id="IPR001841">
    <property type="entry name" value="Znf_RING"/>
</dbReference>
<gene>
    <name evidence="7" type="ORF">PBAH0796_LOCUS19601</name>
</gene>
<reference evidence="7" key="1">
    <citation type="submission" date="2021-01" db="EMBL/GenBank/DDBJ databases">
        <authorList>
            <person name="Corre E."/>
            <person name="Pelletier E."/>
            <person name="Niang G."/>
            <person name="Scheremetjew M."/>
            <person name="Finn R."/>
            <person name="Kale V."/>
            <person name="Holt S."/>
            <person name="Cochrane G."/>
            <person name="Meng A."/>
            <person name="Brown T."/>
            <person name="Cohen L."/>
        </authorList>
    </citation>
    <scope>NUCLEOTIDE SEQUENCE</scope>
    <source>
        <strain evidence="7">Pbaha01</strain>
    </source>
</reference>
<evidence type="ECO:0000259" key="6">
    <source>
        <dbReference type="PROSITE" id="PS50089"/>
    </source>
</evidence>
<feature type="region of interest" description="Disordered" evidence="5">
    <location>
        <begin position="1"/>
        <end position="21"/>
    </location>
</feature>
<dbReference type="Gene3D" id="3.30.40.10">
    <property type="entry name" value="Zinc/RING finger domain, C3HC4 (zinc finger)"/>
    <property type="match status" value="1"/>
</dbReference>
<feature type="region of interest" description="Disordered" evidence="5">
    <location>
        <begin position="193"/>
        <end position="243"/>
    </location>
</feature>
<dbReference type="SMART" id="SM00184">
    <property type="entry name" value="RING"/>
    <property type="match status" value="1"/>
</dbReference>
<dbReference type="SUPFAM" id="SSF57850">
    <property type="entry name" value="RING/U-box"/>
    <property type="match status" value="1"/>
</dbReference>
<keyword evidence="2 4" id="KW-0863">Zinc-finger</keyword>
<dbReference type="EMBL" id="HBEG01032138">
    <property type="protein sequence ID" value="CAD8369932.1"/>
    <property type="molecule type" value="Transcribed_RNA"/>
</dbReference>
<dbReference type="AlphaFoldDB" id="A0A7S0FNV6"/>
<dbReference type="InterPro" id="IPR018957">
    <property type="entry name" value="Znf_C3HC4_RING-type"/>
</dbReference>
<dbReference type="InterPro" id="IPR036028">
    <property type="entry name" value="SH3-like_dom_sf"/>
</dbReference>
<keyword evidence="3" id="KW-0862">Zinc</keyword>
<evidence type="ECO:0000256" key="4">
    <source>
        <dbReference type="PROSITE-ProRule" id="PRU00175"/>
    </source>
</evidence>
<evidence type="ECO:0000256" key="5">
    <source>
        <dbReference type="SAM" id="MobiDB-lite"/>
    </source>
</evidence>
<evidence type="ECO:0000256" key="2">
    <source>
        <dbReference type="ARBA" id="ARBA00022771"/>
    </source>
</evidence>
<evidence type="ECO:0000313" key="7">
    <source>
        <dbReference type="EMBL" id="CAD8369932.1"/>
    </source>
</evidence>
<evidence type="ECO:0000256" key="1">
    <source>
        <dbReference type="ARBA" id="ARBA00022723"/>
    </source>
</evidence>
<proteinExistence type="predicted"/>
<protein>
    <recommendedName>
        <fullName evidence="6">RING-type domain-containing protein</fullName>
    </recommendedName>
</protein>
<organism evidence="7">
    <name type="scientific">Pyrodinium bahamense</name>
    <dbReference type="NCBI Taxonomy" id="73915"/>
    <lineage>
        <taxon>Eukaryota</taxon>
        <taxon>Sar</taxon>
        <taxon>Alveolata</taxon>
        <taxon>Dinophyceae</taxon>
        <taxon>Gonyaulacales</taxon>
        <taxon>Pyrocystaceae</taxon>
        <taxon>Pyrodinium</taxon>
    </lineage>
</organism>
<name>A0A7S0FNV6_9DINO</name>
<sequence>MLAPEPTVVPPPPPKRHRPAGGSCEIPIRAHAGQLMDPDLYEEFVCRICLDLCEISEVTLLPCSHIFCRPCLRSYLDWVASRSETVRSSGKVTQGECPTCRRPFTREQAHMDSTSPAPVSEWLQRVPVRCAFAPSQHFPEGDDPLPAGHMVRLQGLSCDWVGSLGSYSQHLQDGCRVAAKVRKGGNVESALAEGGTSALSTPLAGTPCHSTAAGDSAAGHVEQSRTPDVQQSTPGTEEDARSIGPTVWRTGDFVVAQPWQSSERWGNEAALCVDSGDRVYISEVDGQEWAQGLLTDGRRGWLPFLICRRQPQVAVAAYEGDEARGYCRVKPGDELEVYHREGPQWCYGARLPRPLPTGGSPQASMVVGWFPTAILPTT</sequence>
<dbReference type="PROSITE" id="PS00518">
    <property type="entry name" value="ZF_RING_1"/>
    <property type="match status" value="1"/>
</dbReference>
<dbReference type="InterPro" id="IPR017907">
    <property type="entry name" value="Znf_RING_CS"/>
</dbReference>
<evidence type="ECO:0000256" key="3">
    <source>
        <dbReference type="ARBA" id="ARBA00022833"/>
    </source>
</evidence>
<feature type="domain" description="RING-type" evidence="6">
    <location>
        <begin position="46"/>
        <end position="101"/>
    </location>
</feature>
<accession>A0A7S0FNV6</accession>
<keyword evidence="1" id="KW-0479">Metal-binding</keyword>
<dbReference type="InterPro" id="IPR013083">
    <property type="entry name" value="Znf_RING/FYVE/PHD"/>
</dbReference>
<dbReference type="GO" id="GO:0008270">
    <property type="term" value="F:zinc ion binding"/>
    <property type="evidence" value="ECO:0007669"/>
    <property type="project" value="UniProtKB-KW"/>
</dbReference>
<dbReference type="Pfam" id="PF00097">
    <property type="entry name" value="zf-C3HC4"/>
    <property type="match status" value="1"/>
</dbReference>